<dbReference type="SUPFAM" id="SSF54637">
    <property type="entry name" value="Thioesterase/thiol ester dehydrase-isomerase"/>
    <property type="match status" value="1"/>
</dbReference>
<evidence type="ECO:0000256" key="2">
    <source>
        <dbReference type="ARBA" id="ARBA00009174"/>
    </source>
</evidence>
<dbReference type="EMBL" id="PIQE01000001">
    <property type="protein sequence ID" value="RUO74062.1"/>
    <property type="molecule type" value="Genomic_DNA"/>
</dbReference>
<dbReference type="PANTHER" id="PTHR30272">
    <property type="entry name" value="3-HYDROXYACYL-[ACYL-CARRIER-PROTEIN] DEHYDRATASE"/>
    <property type="match status" value="1"/>
</dbReference>
<comment type="similarity">
    <text evidence="2 9">Belongs to the thioester dehydratase family. FabZ subfamily.</text>
</comment>
<evidence type="ECO:0000256" key="1">
    <source>
        <dbReference type="ARBA" id="ARBA00004496"/>
    </source>
</evidence>
<accession>A0A432Z856</accession>
<sequence length="152" mass="16820">MSAADTGFNIHEIMRLLPHRYPFLLVDKVVGCDTEAKCIHAVKNISVNEDLFNGHFPGNPIFPGVLILEALAQAAGLLGFKITESKPGENDLYLFAGIDNARFKRQVLPGDQLNLHVTFEKERRGIWVFKGRAEVDGELACSADIICARRVS</sequence>
<evidence type="ECO:0000256" key="7">
    <source>
        <dbReference type="ARBA" id="ARBA00023239"/>
    </source>
</evidence>
<dbReference type="PANTHER" id="PTHR30272:SF1">
    <property type="entry name" value="3-HYDROXYACYL-[ACYL-CARRIER-PROTEIN] DEHYDRATASE"/>
    <property type="match status" value="1"/>
</dbReference>
<keyword evidence="7 9" id="KW-0456">Lyase</keyword>
<dbReference type="RefSeq" id="WP_034728069.1">
    <property type="nucleotide sequence ID" value="NZ_JAHVIQ010000001.1"/>
</dbReference>
<dbReference type="FunFam" id="3.10.129.10:FF:000001">
    <property type="entry name" value="3-hydroxyacyl-[acyl-carrier-protein] dehydratase FabZ"/>
    <property type="match status" value="1"/>
</dbReference>
<keyword evidence="11" id="KW-1185">Reference proteome</keyword>
<dbReference type="GO" id="GO:0009245">
    <property type="term" value="P:lipid A biosynthetic process"/>
    <property type="evidence" value="ECO:0007669"/>
    <property type="project" value="UniProtKB-UniRule"/>
</dbReference>
<keyword evidence="6 9" id="KW-0443">Lipid metabolism</keyword>
<dbReference type="InterPro" id="IPR013114">
    <property type="entry name" value="FabA_FabZ"/>
</dbReference>
<dbReference type="EC" id="4.2.1.59" evidence="9"/>
<comment type="subcellular location">
    <subcellularLocation>
        <location evidence="1 9">Cytoplasm</location>
    </subcellularLocation>
</comment>
<keyword evidence="3 9" id="KW-0963">Cytoplasm</keyword>
<proteinExistence type="inferred from homology"/>
<dbReference type="AlphaFoldDB" id="A0A432Z856"/>
<organism evidence="10 11">
    <name type="scientific">Pseudidiomarina sediminum</name>
    <dbReference type="NCBI Taxonomy" id="431675"/>
    <lineage>
        <taxon>Bacteria</taxon>
        <taxon>Pseudomonadati</taxon>
        <taxon>Pseudomonadota</taxon>
        <taxon>Gammaproteobacteria</taxon>
        <taxon>Alteromonadales</taxon>
        <taxon>Idiomarinaceae</taxon>
        <taxon>Pseudidiomarina</taxon>
    </lineage>
</organism>
<comment type="caution">
    <text evidence="10">The sequence shown here is derived from an EMBL/GenBank/DDBJ whole genome shotgun (WGS) entry which is preliminary data.</text>
</comment>
<dbReference type="GO" id="GO:0019171">
    <property type="term" value="F:(3R)-hydroxyacyl-[acyl-carrier-protein] dehydratase activity"/>
    <property type="evidence" value="ECO:0007669"/>
    <property type="project" value="UniProtKB-EC"/>
</dbReference>
<comment type="function">
    <text evidence="8 9">Involved in unsaturated fatty acids biosynthesis. Catalyzes the dehydration of short chain beta-hydroxyacyl-ACPs and long chain saturated and unsaturated beta-hydroxyacyl-ACPs.</text>
</comment>
<name>A0A432Z856_9GAMM</name>
<dbReference type="HAMAP" id="MF_00406">
    <property type="entry name" value="FabZ"/>
    <property type="match status" value="1"/>
</dbReference>
<protein>
    <recommendedName>
        <fullName evidence="9">3-hydroxyacyl-[acyl-carrier-protein] dehydratase FabZ</fullName>
        <ecNumber evidence="9">4.2.1.59</ecNumber>
    </recommendedName>
    <alternativeName>
        <fullName evidence="9">(3R)-hydroxymyristoyl-[acyl-carrier-protein] dehydratase</fullName>
        <shortName evidence="9">(3R)-hydroxymyristoyl-ACP dehydrase</shortName>
    </alternativeName>
    <alternativeName>
        <fullName evidence="9">Beta-hydroxyacyl-ACP dehydratase</fullName>
    </alternativeName>
</protein>
<dbReference type="NCBIfam" id="NF000582">
    <property type="entry name" value="PRK00006.1"/>
    <property type="match status" value="1"/>
</dbReference>
<dbReference type="GO" id="GO:0016020">
    <property type="term" value="C:membrane"/>
    <property type="evidence" value="ECO:0007669"/>
    <property type="project" value="GOC"/>
</dbReference>
<evidence type="ECO:0000256" key="6">
    <source>
        <dbReference type="ARBA" id="ARBA00023098"/>
    </source>
</evidence>
<evidence type="ECO:0000313" key="11">
    <source>
        <dbReference type="Proteomes" id="UP000287022"/>
    </source>
</evidence>
<dbReference type="InterPro" id="IPR010084">
    <property type="entry name" value="FabZ"/>
</dbReference>
<comment type="catalytic activity">
    <reaction evidence="9">
        <text>a (3R)-hydroxyacyl-[ACP] = a (2E)-enoyl-[ACP] + H2O</text>
        <dbReference type="Rhea" id="RHEA:13097"/>
        <dbReference type="Rhea" id="RHEA-COMP:9925"/>
        <dbReference type="Rhea" id="RHEA-COMP:9945"/>
        <dbReference type="ChEBI" id="CHEBI:15377"/>
        <dbReference type="ChEBI" id="CHEBI:78784"/>
        <dbReference type="ChEBI" id="CHEBI:78827"/>
        <dbReference type="EC" id="4.2.1.59"/>
    </reaction>
</comment>
<dbReference type="InterPro" id="IPR029069">
    <property type="entry name" value="HotDog_dom_sf"/>
</dbReference>
<dbReference type="Pfam" id="PF07977">
    <property type="entry name" value="FabA"/>
    <property type="match status" value="1"/>
</dbReference>
<keyword evidence="5 9" id="KW-0441">Lipid A biosynthesis</keyword>
<evidence type="ECO:0000256" key="4">
    <source>
        <dbReference type="ARBA" id="ARBA00022516"/>
    </source>
</evidence>
<evidence type="ECO:0000256" key="9">
    <source>
        <dbReference type="HAMAP-Rule" id="MF_00406"/>
    </source>
</evidence>
<dbReference type="NCBIfam" id="TIGR01750">
    <property type="entry name" value="fabZ"/>
    <property type="match status" value="1"/>
</dbReference>
<evidence type="ECO:0000256" key="8">
    <source>
        <dbReference type="ARBA" id="ARBA00025049"/>
    </source>
</evidence>
<evidence type="ECO:0000313" key="10">
    <source>
        <dbReference type="EMBL" id="RUO74062.1"/>
    </source>
</evidence>
<evidence type="ECO:0000256" key="5">
    <source>
        <dbReference type="ARBA" id="ARBA00022556"/>
    </source>
</evidence>
<dbReference type="GO" id="GO:0006633">
    <property type="term" value="P:fatty acid biosynthetic process"/>
    <property type="evidence" value="ECO:0007669"/>
    <property type="project" value="UniProtKB-UniRule"/>
</dbReference>
<dbReference type="CDD" id="cd01288">
    <property type="entry name" value="FabZ"/>
    <property type="match status" value="1"/>
</dbReference>
<reference evidence="11" key="1">
    <citation type="journal article" date="2018" name="Front. Microbiol.">
        <title>Genome-Based Analysis Reveals the Taxonomy and Diversity of the Family Idiomarinaceae.</title>
        <authorList>
            <person name="Liu Y."/>
            <person name="Lai Q."/>
            <person name="Shao Z."/>
        </authorList>
    </citation>
    <scope>NUCLEOTIDE SEQUENCE [LARGE SCALE GENOMIC DNA]</scope>
    <source>
        <strain evidence="11">c121</strain>
    </source>
</reference>
<keyword evidence="4 9" id="KW-0444">Lipid biosynthesis</keyword>
<dbReference type="Proteomes" id="UP000287022">
    <property type="component" value="Unassembled WGS sequence"/>
</dbReference>
<dbReference type="GO" id="GO:0005737">
    <property type="term" value="C:cytoplasm"/>
    <property type="evidence" value="ECO:0007669"/>
    <property type="project" value="UniProtKB-SubCell"/>
</dbReference>
<dbReference type="Gene3D" id="3.10.129.10">
    <property type="entry name" value="Hotdog Thioesterase"/>
    <property type="match status" value="1"/>
</dbReference>
<feature type="active site" evidence="9">
    <location>
        <position position="55"/>
    </location>
</feature>
<gene>
    <name evidence="9 10" type="primary">fabZ</name>
    <name evidence="10" type="ORF">CWI80_01490</name>
</gene>
<dbReference type="STRING" id="1122124.GCA_000423165_01100"/>
<evidence type="ECO:0000256" key="3">
    <source>
        <dbReference type="ARBA" id="ARBA00022490"/>
    </source>
</evidence>